<reference evidence="10 11" key="1">
    <citation type="submission" date="2014-12" db="EMBL/GenBank/DDBJ databases">
        <authorList>
            <person name="Neuveglise Cecile"/>
        </authorList>
    </citation>
    <scope>NUCLEOTIDE SEQUENCE [LARGE SCALE GENOMIC DNA]</scope>
    <source>
        <strain evidence="10 11">CBS 12615</strain>
    </source>
</reference>
<evidence type="ECO:0000256" key="5">
    <source>
        <dbReference type="ARBA" id="ARBA00022927"/>
    </source>
</evidence>
<evidence type="ECO:0000259" key="8">
    <source>
        <dbReference type="Pfam" id="PF03177"/>
    </source>
</evidence>
<dbReference type="GO" id="GO:0000973">
    <property type="term" value="P:post-transcriptional tethering of RNA polymerase II gene DNA at nuclear periphery"/>
    <property type="evidence" value="ECO:0007669"/>
    <property type="project" value="EnsemblFungi"/>
</dbReference>
<organism evidence="10 11">
    <name type="scientific">Lachancea lanzarotensis</name>
    <dbReference type="NCBI Taxonomy" id="1245769"/>
    <lineage>
        <taxon>Eukaryota</taxon>
        <taxon>Fungi</taxon>
        <taxon>Dikarya</taxon>
        <taxon>Ascomycota</taxon>
        <taxon>Saccharomycotina</taxon>
        <taxon>Saccharomycetes</taxon>
        <taxon>Saccharomycetales</taxon>
        <taxon>Saccharomycetaceae</taxon>
        <taxon>Lachancea</taxon>
    </lineage>
</organism>
<evidence type="ECO:0000259" key="9">
    <source>
        <dbReference type="Pfam" id="PF08801"/>
    </source>
</evidence>
<dbReference type="Pfam" id="PF03177">
    <property type="entry name" value="Nucleoporin_C"/>
    <property type="match status" value="1"/>
</dbReference>
<dbReference type="GO" id="GO:0000781">
    <property type="term" value="C:chromosome, telomeric region"/>
    <property type="evidence" value="ECO:0007669"/>
    <property type="project" value="GOC"/>
</dbReference>
<dbReference type="InterPro" id="IPR015943">
    <property type="entry name" value="WD40/YVTN_repeat-like_dom_sf"/>
</dbReference>
<sequence>MSGRPVFQLRKELEESNEVGCEADLTQSFVEQYESTNHVEHSVTSEFSNKIVLTENSKYTVEKLPSELPTGLQNSDSIDGHVDTFSKNAVVNDSDTLYMWDFTTTQANPPVTHVPLHEEHVSLSCVPKIVVTWPAALEDSTNDRWNSDKHGSGFEDRGICIVNRKSGLIQFYEDVDSINNLSSRISRTRCHELQLALKDTEDVIDVVNAEPAGILVSTSRGRLFFVTLRDYMGKPHLNLKMQMIKSPFALFFSSSRTKKIQSIKLGPVLGKGERSISVMTSNGDFTVWNISAVANCYKRSEFNVYDQILDALKDLYPCAYNSLTLLDSHPLGEDNMAHMILSSITDYDGACYYILTTIKLDVHTNGFMIFSTYRLNTYTMVSGETAPPRLLIPFDAETKNALVTSVYTVFENCVVLTQVSSTLDQSYSLKRKWEDIICFRKDAEIFGYGMDSKSVYLMSKNMGILAITASHHVGSIDSQEGRFIKSHIDQSVYFSNLNNTPIDFNLPANISLEREEIEEDLMLSANEILLSKSNYIPPMLQSMERHVGLRAELYQSLLHFMKANFLSRISPGVKIKLVENFEILSAARQLLLSIKDSQELTDCWHKTIKLNGLDEELFFKNQLNKFPEVFSKFLQEMQYFLVASGSSEIWISCINLIISCLLNRTFQEGEETYRFGELQMSKYEHGAAPLWYVQHGIPLILGEVFKSFDHFKPTSERFFDREESLLSLVKILYYSCDQASIWLHNDQMQVSTPEVKKIPVFFEENRSLWNQALCAAGKTQESLQITEFYKDLASLAATLGSLPSAESENLYPQYFELFDYDFAAEVFSNDIANGRIKDLYEKFPDYQEFLHHFFELNPRYAKFGWMCKVFEGQYLAASNDLVNITADPSKSSQSLNTEQAMLSVAKLCTLANATSLDVDTLKYIQAELDVIDGQKDLASSIENGVRIRDNYANSALEQLYEILKTSIQNSQRLRLAGVVEMFTLLQDRCGFYKAAKILSLNKDSVNYETYTFLNAMVWRRCVLQDDWKDTVDGTDSTLFFTMRKCFDEQIFEVGVTLPNPDLLRDRTTLTSAYFEANYSKLDANAHNLLDFALQEERQIEELGSKLSSKLASVVAAANESSEHRCVINYETNRIEDALSNL</sequence>
<dbReference type="Proteomes" id="UP000054304">
    <property type="component" value="Unassembled WGS sequence"/>
</dbReference>
<dbReference type="InterPro" id="IPR007187">
    <property type="entry name" value="Nucleoporin_Nup133/Nup155_C"/>
</dbReference>
<dbReference type="GO" id="GO:0016973">
    <property type="term" value="P:poly(A)+ mRNA export from nucleus"/>
    <property type="evidence" value="ECO:0007669"/>
    <property type="project" value="EnsemblFungi"/>
</dbReference>
<feature type="domain" description="Nucleoporin Nup133/Nup155-like N-terminal" evidence="9">
    <location>
        <begin position="54"/>
        <end position="465"/>
    </location>
</feature>
<dbReference type="EMBL" id="LN736360">
    <property type="protein sequence ID" value="CEP60735.1"/>
    <property type="molecule type" value="Genomic_DNA"/>
</dbReference>
<dbReference type="PANTHER" id="PTHR13405:SF11">
    <property type="entry name" value="NUCLEAR PORE COMPLEX PROTEIN NUP133"/>
    <property type="match status" value="1"/>
</dbReference>
<dbReference type="GO" id="GO:0017056">
    <property type="term" value="F:structural constituent of nuclear pore"/>
    <property type="evidence" value="ECO:0007669"/>
    <property type="project" value="EnsemblFungi"/>
</dbReference>
<dbReference type="GO" id="GO:0034398">
    <property type="term" value="P:telomere tethering at nuclear periphery"/>
    <property type="evidence" value="ECO:0007669"/>
    <property type="project" value="EnsemblFungi"/>
</dbReference>
<comment type="subcellular location">
    <subcellularLocation>
        <location evidence="1">Nucleus envelope</location>
    </subcellularLocation>
</comment>
<dbReference type="GO" id="GO:0000122">
    <property type="term" value="P:negative regulation of transcription by RNA polymerase II"/>
    <property type="evidence" value="ECO:0007669"/>
    <property type="project" value="EnsemblFungi"/>
</dbReference>
<dbReference type="GeneID" id="34684141"/>
<dbReference type="Gene3D" id="1.20.58.1380">
    <property type="match status" value="1"/>
</dbReference>
<dbReference type="RefSeq" id="XP_022626976.1">
    <property type="nucleotide sequence ID" value="XM_022774927.1"/>
</dbReference>
<keyword evidence="3" id="KW-0813">Transport</keyword>
<keyword evidence="6" id="KW-0811">Translocation</keyword>
<dbReference type="GO" id="GO:0031990">
    <property type="term" value="P:mRNA export from nucleus in response to heat stress"/>
    <property type="evidence" value="ECO:0007669"/>
    <property type="project" value="EnsemblFungi"/>
</dbReference>
<dbReference type="AlphaFoldDB" id="A0A0C7N2E9"/>
<evidence type="ECO:0000256" key="2">
    <source>
        <dbReference type="ARBA" id="ARBA00005569"/>
    </source>
</evidence>
<dbReference type="HOGENOM" id="CLU_274661_0_0_1"/>
<dbReference type="GO" id="GO:0006606">
    <property type="term" value="P:protein import into nucleus"/>
    <property type="evidence" value="ECO:0007669"/>
    <property type="project" value="EnsemblFungi"/>
</dbReference>
<evidence type="ECO:0000256" key="4">
    <source>
        <dbReference type="ARBA" id="ARBA00022816"/>
    </source>
</evidence>
<dbReference type="SUPFAM" id="SSF117289">
    <property type="entry name" value="Nucleoporin domain"/>
    <property type="match status" value="1"/>
</dbReference>
<accession>A0A0C7N2E9</accession>
<dbReference type="InterPro" id="IPR037624">
    <property type="entry name" value="Nup133-like"/>
</dbReference>
<keyword evidence="11" id="KW-1185">Reference proteome</keyword>
<evidence type="ECO:0000256" key="6">
    <source>
        <dbReference type="ARBA" id="ARBA00023010"/>
    </source>
</evidence>
<dbReference type="OrthoDB" id="103454at2759"/>
<comment type="similarity">
    <text evidence="2">Belongs to the nucleoporin Nup133 family.</text>
</comment>
<dbReference type="STRING" id="1245769.A0A0C7N2E9"/>
<keyword evidence="4" id="KW-0509">mRNA transport</keyword>
<proteinExistence type="inferred from homology"/>
<dbReference type="GO" id="GO:0005829">
    <property type="term" value="C:cytosol"/>
    <property type="evidence" value="ECO:0007669"/>
    <property type="project" value="EnsemblFungi"/>
</dbReference>
<protein>
    <submittedName>
        <fullName evidence="10">LALA0S01e17766g1_1</fullName>
    </submittedName>
</protein>
<dbReference type="GO" id="GO:0045944">
    <property type="term" value="P:positive regulation of transcription by RNA polymerase II"/>
    <property type="evidence" value="ECO:0007669"/>
    <property type="project" value="EnsemblFungi"/>
</dbReference>
<name>A0A0C7N2E9_9SACH</name>
<evidence type="ECO:0000256" key="1">
    <source>
        <dbReference type="ARBA" id="ARBA00004259"/>
    </source>
</evidence>
<evidence type="ECO:0000313" key="11">
    <source>
        <dbReference type="Proteomes" id="UP000054304"/>
    </source>
</evidence>
<keyword evidence="7" id="KW-0539">Nucleus</keyword>
<dbReference type="GO" id="GO:0031080">
    <property type="term" value="C:nuclear pore outer ring"/>
    <property type="evidence" value="ECO:0007669"/>
    <property type="project" value="EnsemblFungi"/>
</dbReference>
<dbReference type="GO" id="GO:0051664">
    <property type="term" value="P:nuclear pore localization"/>
    <property type="evidence" value="ECO:0007669"/>
    <property type="project" value="EnsemblFungi"/>
</dbReference>
<dbReference type="Pfam" id="PF08801">
    <property type="entry name" value="Nucleoporin_N"/>
    <property type="match status" value="1"/>
</dbReference>
<keyword evidence="5" id="KW-0653">Protein transport</keyword>
<dbReference type="Gene3D" id="2.130.10.10">
    <property type="entry name" value="YVTN repeat-like/Quinoprotein amine dehydrogenase"/>
    <property type="match status" value="1"/>
</dbReference>
<dbReference type="GO" id="GO:0006409">
    <property type="term" value="P:tRNA export from nucleus"/>
    <property type="evidence" value="ECO:0007669"/>
    <property type="project" value="EnsemblFungi"/>
</dbReference>
<evidence type="ECO:0000313" key="10">
    <source>
        <dbReference type="EMBL" id="CEP60735.1"/>
    </source>
</evidence>
<dbReference type="GO" id="GO:0006302">
    <property type="term" value="P:double-strand break repair"/>
    <property type="evidence" value="ECO:0007669"/>
    <property type="project" value="EnsemblFungi"/>
</dbReference>
<gene>
    <name evidence="10" type="ORF">LALA0_S01e17766g</name>
</gene>
<evidence type="ECO:0000256" key="7">
    <source>
        <dbReference type="ARBA" id="ARBA00023242"/>
    </source>
</evidence>
<dbReference type="GO" id="GO:0031509">
    <property type="term" value="P:subtelomeric heterochromatin formation"/>
    <property type="evidence" value="ECO:0007669"/>
    <property type="project" value="EnsemblFungi"/>
</dbReference>
<evidence type="ECO:0000256" key="3">
    <source>
        <dbReference type="ARBA" id="ARBA00022448"/>
    </source>
</evidence>
<dbReference type="PANTHER" id="PTHR13405">
    <property type="entry name" value="NUCLEAR PORE COMPLEX PROTEIN NUP133"/>
    <property type="match status" value="1"/>
</dbReference>
<feature type="domain" description="Nucleoporin Nup133/Nup155-like C-terminal" evidence="8">
    <location>
        <begin position="796"/>
        <end position="1098"/>
    </location>
</feature>
<dbReference type="InterPro" id="IPR014908">
    <property type="entry name" value="Nucleoporin_Nup133/Nup155_N"/>
</dbReference>
<dbReference type="GO" id="GO:0030466">
    <property type="term" value="P:silent mating-type cassette heterochromatin formation"/>
    <property type="evidence" value="ECO:0007669"/>
    <property type="project" value="EnsemblFungi"/>
</dbReference>